<evidence type="ECO:0000256" key="1">
    <source>
        <dbReference type="SAM" id="Coils"/>
    </source>
</evidence>
<dbReference type="Proteomes" id="UP001331761">
    <property type="component" value="Unassembled WGS sequence"/>
</dbReference>
<sequence>MENCSSEIVSANGASSHSRTTSTETSPQKAFTSDDECTSLQSLYEKYTIQQKEIERLEEQNAEYREKLLRSIRERDLNEELLRDVREAQKKEASEFERLIHDYEVQLKADQERAAAQETQHSVTIKEISQKYNTSIIQLTKKADIAEKEKNDAVIKYATREAEIMRMRNEIQKKEHELRECVKAKEELQRSQDQENIEQLEKASNILRVELEQVKHEKFELERKLKMSEKRAEAYNTSALELKQQNDVLRKQHIQMKEEKNQIQEENRQLLAKTQLQESRRMHESEELSRSQQDMEHRLTEANAQCARLSDANRKVNTRLEDVTRENLDLMNKLQDLEDKLTLEEEAHAAASIEIDRLQSIERQVLGSQIQAERAKDAQEQAEKERAIAENEAEECRQQAERMLAITEQLTERNSQLAGDVATEREKNCRLEQQLVEANGSLTRALLKLAEREKDLEEATGSGQTEIASLKSELNERIVKVQQLTQRLHEERTDNAALKKKYMANIKELKHELSSLRKQVDSNSAHAPLAPPQSSDSVPSTSSRSRASSLNSLDRITTVSRDEDSTQSAHASTESNAIQQVMIDKIIILQRRLARRNDKIEFLEEHVRHCLEELQKKTKIIQHYALREEASLLLPSDGSLDKLMECCEVIQVPLSRKSASYSLMGSIFTAGSDKRSLQLSTEVNSRLQAVLEDVMIKNIALKSSVDSLSNEVSRLSRENRQLTLAHSRCAEQRS</sequence>
<organism evidence="3 4">
    <name type="scientific">Trichostrongylus colubriformis</name>
    <name type="common">Black scour worm</name>
    <dbReference type="NCBI Taxonomy" id="6319"/>
    <lineage>
        <taxon>Eukaryota</taxon>
        <taxon>Metazoa</taxon>
        <taxon>Ecdysozoa</taxon>
        <taxon>Nematoda</taxon>
        <taxon>Chromadorea</taxon>
        <taxon>Rhabditida</taxon>
        <taxon>Rhabditina</taxon>
        <taxon>Rhabditomorpha</taxon>
        <taxon>Strongyloidea</taxon>
        <taxon>Trichostrongylidae</taxon>
        <taxon>Trichostrongylus</taxon>
    </lineage>
</organism>
<comment type="caution">
    <text evidence="3">The sequence shown here is derived from an EMBL/GenBank/DDBJ whole genome shotgun (WGS) entry which is preliminary data.</text>
</comment>
<dbReference type="PANTHER" id="PTHR18911:SF5">
    <property type="entry name" value="COILED-COIL DOMAIN-CONTAINING PROTEIN 186"/>
    <property type="match status" value="1"/>
</dbReference>
<feature type="compositionally biased region" description="Low complexity" evidence="2">
    <location>
        <begin position="15"/>
        <end position="26"/>
    </location>
</feature>
<feature type="coiled-coil region" evidence="1">
    <location>
        <begin position="698"/>
        <end position="725"/>
    </location>
</feature>
<feature type="compositionally biased region" description="Low complexity" evidence="2">
    <location>
        <begin position="534"/>
        <end position="552"/>
    </location>
</feature>
<gene>
    <name evidence="3" type="ORF">GCK32_001747</name>
</gene>
<dbReference type="GO" id="GO:0031267">
    <property type="term" value="F:small GTPase binding"/>
    <property type="evidence" value="ECO:0007669"/>
    <property type="project" value="TreeGrafter"/>
</dbReference>
<protein>
    <submittedName>
        <fullName evidence="3">CCCP-1</fullName>
    </submittedName>
</protein>
<dbReference type="PANTHER" id="PTHR18911">
    <property type="entry name" value="CTCL TUMOR ANTIGEN HD-CL-01"/>
    <property type="match status" value="1"/>
</dbReference>
<dbReference type="InterPro" id="IPR038830">
    <property type="entry name" value="CCDC186"/>
</dbReference>
<dbReference type="GO" id="GO:0099518">
    <property type="term" value="P:vesicle cytoskeletal trafficking"/>
    <property type="evidence" value="ECO:0007669"/>
    <property type="project" value="TreeGrafter"/>
</dbReference>
<feature type="region of interest" description="Disordered" evidence="2">
    <location>
        <begin position="514"/>
        <end position="574"/>
    </location>
</feature>
<feature type="region of interest" description="Disordered" evidence="2">
    <location>
        <begin position="1"/>
        <end position="34"/>
    </location>
</feature>
<evidence type="ECO:0000256" key="2">
    <source>
        <dbReference type="SAM" id="MobiDB-lite"/>
    </source>
</evidence>
<evidence type="ECO:0000313" key="4">
    <source>
        <dbReference type="Proteomes" id="UP001331761"/>
    </source>
</evidence>
<feature type="coiled-coil region" evidence="1">
    <location>
        <begin position="40"/>
        <end position="120"/>
    </location>
</feature>
<dbReference type="EMBL" id="WIXE01015413">
    <property type="protein sequence ID" value="KAK5973491.1"/>
    <property type="molecule type" value="Genomic_DNA"/>
</dbReference>
<feature type="compositionally biased region" description="Polar residues" evidence="2">
    <location>
        <begin position="1"/>
        <end position="14"/>
    </location>
</feature>
<name>A0AAN8F4W6_TRICO</name>
<feature type="coiled-coil region" evidence="1">
    <location>
        <begin position="157"/>
        <end position="413"/>
    </location>
</feature>
<dbReference type="GO" id="GO:0005802">
    <property type="term" value="C:trans-Golgi network"/>
    <property type="evidence" value="ECO:0007669"/>
    <property type="project" value="TreeGrafter"/>
</dbReference>
<evidence type="ECO:0000313" key="3">
    <source>
        <dbReference type="EMBL" id="KAK5973491.1"/>
    </source>
</evidence>
<proteinExistence type="predicted"/>
<dbReference type="AlphaFoldDB" id="A0AAN8F4W6"/>
<reference evidence="3 4" key="1">
    <citation type="submission" date="2019-10" db="EMBL/GenBank/DDBJ databases">
        <title>Assembly and Annotation for the nematode Trichostrongylus colubriformis.</title>
        <authorList>
            <person name="Martin J."/>
        </authorList>
    </citation>
    <scope>NUCLEOTIDE SEQUENCE [LARGE SCALE GENOMIC DNA]</scope>
    <source>
        <strain evidence="3">G859</strain>
        <tissue evidence="3">Whole worm</tissue>
    </source>
</reference>
<keyword evidence="1" id="KW-0175">Coiled coil</keyword>
<accession>A0AAN8F4W6</accession>
<keyword evidence="4" id="KW-1185">Reference proteome</keyword>